<dbReference type="EMBL" id="JAVDQK010000005">
    <property type="protein sequence ID" value="MDR6218760.1"/>
    <property type="molecule type" value="Genomic_DNA"/>
</dbReference>
<organism evidence="1 2">
    <name type="scientific">Deinococcus soli</name>
    <name type="common">ex Cha et al. 2016</name>
    <dbReference type="NCBI Taxonomy" id="1309411"/>
    <lineage>
        <taxon>Bacteria</taxon>
        <taxon>Thermotogati</taxon>
        <taxon>Deinococcota</taxon>
        <taxon>Deinococci</taxon>
        <taxon>Deinococcales</taxon>
        <taxon>Deinococcaceae</taxon>
        <taxon>Deinococcus</taxon>
    </lineage>
</organism>
<gene>
    <name evidence="1" type="ORF">J2Y00_002357</name>
</gene>
<dbReference type="AlphaFoldDB" id="A0AAE3XBJ4"/>
<dbReference type="RefSeq" id="WP_309853328.1">
    <property type="nucleotide sequence ID" value="NZ_JAVDQJ010000004.1"/>
</dbReference>
<name>A0AAE3XBJ4_9DEIO</name>
<reference evidence="1" key="1">
    <citation type="submission" date="2023-07" db="EMBL/GenBank/DDBJ databases">
        <title>Sorghum-associated microbial communities from plants grown in Nebraska, USA.</title>
        <authorList>
            <person name="Schachtman D."/>
        </authorList>
    </citation>
    <scope>NUCLEOTIDE SEQUENCE</scope>
    <source>
        <strain evidence="1">BE330</strain>
    </source>
</reference>
<evidence type="ECO:0000313" key="2">
    <source>
        <dbReference type="Proteomes" id="UP001185331"/>
    </source>
</evidence>
<accession>A0AAE3XBJ4</accession>
<protein>
    <submittedName>
        <fullName evidence="1">Uncharacterized protein</fullName>
    </submittedName>
</protein>
<evidence type="ECO:0000313" key="1">
    <source>
        <dbReference type="EMBL" id="MDR6218760.1"/>
    </source>
</evidence>
<proteinExistence type="predicted"/>
<comment type="caution">
    <text evidence="1">The sequence shown here is derived from an EMBL/GenBank/DDBJ whole genome shotgun (WGS) entry which is preliminary data.</text>
</comment>
<sequence length="146" mass="16367">MAPKILTPAVYARALLMAGVDLLDEPDGPMDDAVLAQYRVGIYIGCDFAGEVHYVGSVCRPDQEGGLLKRPSEHDRDRRGAWRSIWGVPLRETTPRALVHAIEGDLIDYLRPRHNLKRHAPISLAQRDVLRLAARELDTLRHADMP</sequence>
<dbReference type="Proteomes" id="UP001185331">
    <property type="component" value="Unassembled WGS sequence"/>
</dbReference>